<comment type="caution">
    <text evidence="2">The sequence shown here is derived from an EMBL/GenBank/DDBJ whole genome shotgun (WGS) entry which is preliminary data.</text>
</comment>
<accession>A0A370GBB9</accession>
<dbReference type="Gene3D" id="3.40.630.30">
    <property type="match status" value="1"/>
</dbReference>
<evidence type="ECO:0000313" key="3">
    <source>
        <dbReference type="Proteomes" id="UP000255326"/>
    </source>
</evidence>
<gene>
    <name evidence="2" type="ORF">DFR59_11099</name>
</gene>
<dbReference type="CDD" id="cd04301">
    <property type="entry name" value="NAT_SF"/>
    <property type="match status" value="1"/>
</dbReference>
<evidence type="ECO:0000313" key="2">
    <source>
        <dbReference type="EMBL" id="RDI41095.1"/>
    </source>
</evidence>
<name>A0A370GBB9_9BACI</name>
<reference evidence="2 3" key="1">
    <citation type="submission" date="2018-07" db="EMBL/GenBank/DDBJ databases">
        <title>Genomic Encyclopedia of Type Strains, Phase IV (KMG-IV): sequencing the most valuable type-strain genomes for metagenomic binning, comparative biology and taxonomic classification.</title>
        <authorList>
            <person name="Goeker M."/>
        </authorList>
    </citation>
    <scope>NUCLEOTIDE SEQUENCE [LARGE SCALE GENOMIC DNA]</scope>
    <source>
        <strain evidence="2 3">DSM 25281</strain>
    </source>
</reference>
<dbReference type="InterPro" id="IPR016181">
    <property type="entry name" value="Acyl_CoA_acyltransferase"/>
</dbReference>
<dbReference type="SUPFAM" id="SSF55729">
    <property type="entry name" value="Acyl-CoA N-acyltransferases (Nat)"/>
    <property type="match status" value="1"/>
</dbReference>
<evidence type="ECO:0000259" key="1">
    <source>
        <dbReference type="PROSITE" id="PS51186"/>
    </source>
</evidence>
<dbReference type="Pfam" id="PF13508">
    <property type="entry name" value="Acetyltransf_7"/>
    <property type="match status" value="1"/>
</dbReference>
<dbReference type="GO" id="GO:0016747">
    <property type="term" value="F:acyltransferase activity, transferring groups other than amino-acyl groups"/>
    <property type="evidence" value="ECO:0007669"/>
    <property type="project" value="InterPro"/>
</dbReference>
<organism evidence="2 3">
    <name type="scientific">Falsibacillus pallidus</name>
    <dbReference type="NCBI Taxonomy" id="493781"/>
    <lineage>
        <taxon>Bacteria</taxon>
        <taxon>Bacillati</taxon>
        <taxon>Bacillota</taxon>
        <taxon>Bacilli</taxon>
        <taxon>Bacillales</taxon>
        <taxon>Bacillaceae</taxon>
        <taxon>Falsibacillus</taxon>
    </lineage>
</organism>
<dbReference type="OrthoDB" id="5292888at2"/>
<proteinExistence type="predicted"/>
<protein>
    <submittedName>
        <fullName evidence="2">Acetyltransferase (GNAT) family protein</fullName>
    </submittedName>
</protein>
<dbReference type="RefSeq" id="WP_114746376.1">
    <property type="nucleotide sequence ID" value="NZ_QQAY01000010.1"/>
</dbReference>
<sequence>MRFWYSAYLLREGNYVFVAEDNTGEIVGFADRGKREKNNVENSGDLTSIYLLKEYQGCGIGKKLMKQVFLKFVELNINHVFVEVLKENETRYFYEYHGSKLHRSEKIINGGKELNLLTYEWDDIKSFF</sequence>
<dbReference type="InterPro" id="IPR000182">
    <property type="entry name" value="GNAT_dom"/>
</dbReference>
<dbReference type="AlphaFoldDB" id="A0A370GBB9"/>
<dbReference type="Proteomes" id="UP000255326">
    <property type="component" value="Unassembled WGS sequence"/>
</dbReference>
<keyword evidence="2" id="KW-0808">Transferase</keyword>
<dbReference type="EMBL" id="QQAY01000010">
    <property type="protein sequence ID" value="RDI41095.1"/>
    <property type="molecule type" value="Genomic_DNA"/>
</dbReference>
<feature type="domain" description="N-acetyltransferase" evidence="1">
    <location>
        <begin position="1"/>
        <end position="119"/>
    </location>
</feature>
<keyword evidence="3" id="KW-1185">Reference proteome</keyword>
<dbReference type="PROSITE" id="PS51186">
    <property type="entry name" value="GNAT"/>
    <property type="match status" value="1"/>
</dbReference>